<keyword evidence="2" id="KW-1185">Reference proteome</keyword>
<reference evidence="1 2" key="1">
    <citation type="submission" date="2020-04" db="EMBL/GenBank/DDBJ databases">
        <authorList>
            <person name="Yoon J."/>
        </authorList>
    </citation>
    <scope>NUCLEOTIDE SEQUENCE [LARGE SCALE GENOMIC DNA]</scope>
    <source>
        <strain evidence="1 2">KMU-166</strain>
    </source>
</reference>
<proteinExistence type="predicted"/>
<accession>A0ABX1GDT7</accession>
<gene>
    <name evidence="1" type="ORF">HCU74_03880</name>
</gene>
<name>A0ABX1GDT7_9GAMM</name>
<protein>
    <submittedName>
        <fullName evidence="1">Uncharacterized protein</fullName>
    </submittedName>
</protein>
<sequence>MAHSRNSSMRFSGSFWVTTNYTTYTTVANEAAIFSSKEINIPPTGGGYRLIPVNIDPPEHAK</sequence>
<dbReference type="EMBL" id="JAAWWK010000001">
    <property type="protein sequence ID" value="NKI16557.1"/>
    <property type="molecule type" value="Genomic_DNA"/>
</dbReference>
<organism evidence="1 2">
    <name type="scientific">Spongiibacter thalassae</name>
    <dbReference type="NCBI Taxonomy" id="2721624"/>
    <lineage>
        <taxon>Bacteria</taxon>
        <taxon>Pseudomonadati</taxon>
        <taxon>Pseudomonadota</taxon>
        <taxon>Gammaproteobacteria</taxon>
        <taxon>Cellvibrionales</taxon>
        <taxon>Spongiibacteraceae</taxon>
        <taxon>Spongiibacter</taxon>
    </lineage>
</organism>
<dbReference type="RefSeq" id="WP_168449072.1">
    <property type="nucleotide sequence ID" value="NZ_JAAWWK010000001.1"/>
</dbReference>
<comment type="caution">
    <text evidence="1">The sequence shown here is derived from an EMBL/GenBank/DDBJ whole genome shotgun (WGS) entry which is preliminary data.</text>
</comment>
<evidence type="ECO:0000313" key="2">
    <source>
        <dbReference type="Proteomes" id="UP000765845"/>
    </source>
</evidence>
<dbReference type="Proteomes" id="UP000765845">
    <property type="component" value="Unassembled WGS sequence"/>
</dbReference>
<evidence type="ECO:0000313" key="1">
    <source>
        <dbReference type="EMBL" id="NKI16557.1"/>
    </source>
</evidence>